<dbReference type="InterPro" id="IPR050295">
    <property type="entry name" value="Plant_2OG-oxidoreductases"/>
</dbReference>
<dbReference type="GO" id="GO:0046872">
    <property type="term" value="F:metal ion binding"/>
    <property type="evidence" value="ECO:0007669"/>
    <property type="project" value="UniProtKB-KW"/>
</dbReference>
<keyword evidence="5" id="KW-0223">Dioxygenase</keyword>
<dbReference type="Gene3D" id="2.60.120.330">
    <property type="entry name" value="B-lactam Antibiotic, Isopenicillin N Synthase, Chain"/>
    <property type="match status" value="1"/>
</dbReference>
<keyword evidence="2" id="KW-0847">Vitamin C</keyword>
<name>A0A6A4R767_LUPAL</name>
<accession>A0A6A4R767</accession>
<dbReference type="AlphaFoldDB" id="A0A6A4R767"/>
<gene>
    <name evidence="5" type="ORF">Lalb_Chr01g0010511</name>
</gene>
<dbReference type="Pfam" id="PF03171">
    <property type="entry name" value="2OG-FeII_Oxy"/>
    <property type="match status" value="1"/>
</dbReference>
<keyword evidence="5" id="KW-0560">Oxidoreductase</keyword>
<keyword evidence="1" id="KW-0479">Metal-binding</keyword>
<evidence type="ECO:0000259" key="4">
    <source>
        <dbReference type="Pfam" id="PF03171"/>
    </source>
</evidence>
<dbReference type="PANTHER" id="PTHR47991">
    <property type="entry name" value="OXOGLUTARATE/IRON-DEPENDENT DIOXYGENASE"/>
    <property type="match status" value="1"/>
</dbReference>
<dbReference type="SUPFAM" id="SSF51197">
    <property type="entry name" value="Clavaminate synthase-like"/>
    <property type="match status" value="1"/>
</dbReference>
<comment type="caution">
    <text evidence="5">The sequence shown here is derived from an EMBL/GenBank/DDBJ whole genome shotgun (WGS) entry which is preliminary data.</text>
</comment>
<evidence type="ECO:0000313" key="5">
    <source>
        <dbReference type="EMBL" id="KAE9621154.1"/>
    </source>
</evidence>
<keyword evidence="6" id="KW-1185">Reference proteome</keyword>
<evidence type="ECO:0000256" key="1">
    <source>
        <dbReference type="ARBA" id="ARBA00022723"/>
    </source>
</evidence>
<proteinExistence type="predicted"/>
<keyword evidence="3" id="KW-0408">Iron</keyword>
<feature type="domain" description="Isopenicillin N synthase-like Fe(2+) 2OG dioxygenase" evidence="4">
    <location>
        <begin position="40"/>
        <end position="80"/>
    </location>
</feature>
<dbReference type="InterPro" id="IPR027443">
    <property type="entry name" value="IPNS-like_sf"/>
</dbReference>
<dbReference type="GO" id="GO:0051213">
    <property type="term" value="F:dioxygenase activity"/>
    <property type="evidence" value="ECO:0007669"/>
    <property type="project" value="UniProtKB-KW"/>
</dbReference>
<evidence type="ECO:0000256" key="2">
    <source>
        <dbReference type="ARBA" id="ARBA00022896"/>
    </source>
</evidence>
<dbReference type="GO" id="GO:0031418">
    <property type="term" value="F:L-ascorbic acid binding"/>
    <property type="evidence" value="ECO:0007669"/>
    <property type="project" value="UniProtKB-KW"/>
</dbReference>
<dbReference type="EMBL" id="WOCE01000001">
    <property type="protein sequence ID" value="KAE9621154.1"/>
    <property type="molecule type" value="Genomic_DNA"/>
</dbReference>
<evidence type="ECO:0000256" key="3">
    <source>
        <dbReference type="ARBA" id="ARBA00023004"/>
    </source>
</evidence>
<protein>
    <submittedName>
        <fullName evidence="5">Putative flavanone 3-dioxygenase</fullName>
    </submittedName>
</protein>
<dbReference type="Proteomes" id="UP000447434">
    <property type="component" value="Chromosome 1"/>
</dbReference>
<dbReference type="OrthoDB" id="627829at2759"/>
<dbReference type="InterPro" id="IPR044861">
    <property type="entry name" value="IPNS-like_FE2OG_OXY"/>
</dbReference>
<organism evidence="5 6">
    <name type="scientific">Lupinus albus</name>
    <name type="common">White lupine</name>
    <name type="synonym">Lupinus termis</name>
    <dbReference type="NCBI Taxonomy" id="3870"/>
    <lineage>
        <taxon>Eukaryota</taxon>
        <taxon>Viridiplantae</taxon>
        <taxon>Streptophyta</taxon>
        <taxon>Embryophyta</taxon>
        <taxon>Tracheophyta</taxon>
        <taxon>Spermatophyta</taxon>
        <taxon>Magnoliopsida</taxon>
        <taxon>eudicotyledons</taxon>
        <taxon>Gunneridae</taxon>
        <taxon>Pentapetalae</taxon>
        <taxon>rosids</taxon>
        <taxon>fabids</taxon>
        <taxon>Fabales</taxon>
        <taxon>Fabaceae</taxon>
        <taxon>Papilionoideae</taxon>
        <taxon>50 kb inversion clade</taxon>
        <taxon>genistoids sensu lato</taxon>
        <taxon>core genistoids</taxon>
        <taxon>Genisteae</taxon>
        <taxon>Lupinus</taxon>
    </lineage>
</organism>
<evidence type="ECO:0000313" key="6">
    <source>
        <dbReference type="Proteomes" id="UP000447434"/>
    </source>
</evidence>
<sequence>MGRFSEEVMKLGIDIMTTLIEILEINPTKLSNKIENGMQIVTMNCYPPCPQPKLALGLPLHSDYSCLTILHQSNPGLEIMDS</sequence>
<reference evidence="6" key="1">
    <citation type="journal article" date="2020" name="Nat. Commun.">
        <title>Genome sequence of the cluster root forming white lupin.</title>
        <authorList>
            <person name="Hufnagel B."/>
            <person name="Marques A."/>
            <person name="Soriano A."/>
            <person name="Marques L."/>
            <person name="Divol F."/>
            <person name="Doumas P."/>
            <person name="Sallet E."/>
            <person name="Mancinotti D."/>
            <person name="Carrere S."/>
            <person name="Marande W."/>
            <person name="Arribat S."/>
            <person name="Keller J."/>
            <person name="Huneau C."/>
            <person name="Blein T."/>
            <person name="Aime D."/>
            <person name="Laguerre M."/>
            <person name="Taylor J."/>
            <person name="Schubert V."/>
            <person name="Nelson M."/>
            <person name="Geu-Flores F."/>
            <person name="Crespi M."/>
            <person name="Gallardo-Guerrero K."/>
            <person name="Delaux P.-M."/>
            <person name="Salse J."/>
            <person name="Berges H."/>
            <person name="Guyot R."/>
            <person name="Gouzy J."/>
            <person name="Peret B."/>
        </authorList>
    </citation>
    <scope>NUCLEOTIDE SEQUENCE [LARGE SCALE GENOMIC DNA]</scope>
    <source>
        <strain evidence="6">cv. Amiga</strain>
    </source>
</reference>